<dbReference type="SUPFAM" id="SSF161084">
    <property type="entry name" value="MAPEG domain-like"/>
    <property type="match status" value="1"/>
</dbReference>
<dbReference type="Gene3D" id="1.20.120.550">
    <property type="entry name" value="Membrane associated eicosanoid/glutathione metabolism-like domain"/>
    <property type="match status" value="1"/>
</dbReference>
<dbReference type="OrthoDB" id="7743618at2"/>
<sequence length="129" mass="14152">MTVELQVLVFAALWGVAQILIAAVAPAFKPGYFQWNASPRDEDFDVGPAAGRMRRAYQNYLETFPFFAVIVIALAFAGKSNDVSRLGAHIYLLARVAYFPAYALGTKLRSAFYGLSLVGIGMCVWTCFA</sequence>
<dbReference type="AlphaFoldDB" id="A0A3G9G9Q7"/>
<reference evidence="7" key="2">
    <citation type="journal article" date="2017" name="Plant Physiol. Biochem.">
        <title>Differential oxidative and antioxidative response of duckweed Lemna minor toward plant growth promoting/inhibiting bacteria.</title>
        <authorList>
            <person name="Ishizawa H."/>
            <person name="Kuroda M."/>
            <person name="Morikawa M."/>
            <person name="Ike M."/>
        </authorList>
    </citation>
    <scope>NUCLEOTIDE SEQUENCE [LARGE SCALE GENOMIC DNA]</scope>
    <source>
        <strain evidence="7">M6</strain>
    </source>
</reference>
<dbReference type="PANTHER" id="PTHR35371:SF1">
    <property type="entry name" value="BLR7753 PROTEIN"/>
    <property type="match status" value="1"/>
</dbReference>
<organism evidence="6 7">
    <name type="scientific">Asticcacaulis excentricus</name>
    <dbReference type="NCBI Taxonomy" id="78587"/>
    <lineage>
        <taxon>Bacteria</taxon>
        <taxon>Pseudomonadati</taxon>
        <taxon>Pseudomonadota</taxon>
        <taxon>Alphaproteobacteria</taxon>
        <taxon>Caulobacterales</taxon>
        <taxon>Caulobacteraceae</taxon>
        <taxon>Asticcacaulis</taxon>
    </lineage>
</organism>
<feature type="transmembrane region" description="Helical" evidence="5">
    <location>
        <begin position="7"/>
        <end position="28"/>
    </location>
</feature>
<feature type="transmembrane region" description="Helical" evidence="5">
    <location>
        <begin position="88"/>
        <end position="105"/>
    </location>
</feature>
<dbReference type="Pfam" id="PF01124">
    <property type="entry name" value="MAPEG"/>
    <property type="match status" value="1"/>
</dbReference>
<dbReference type="PANTHER" id="PTHR35371">
    <property type="entry name" value="INNER MEMBRANE PROTEIN"/>
    <property type="match status" value="1"/>
</dbReference>
<evidence type="ECO:0000313" key="6">
    <source>
        <dbReference type="EMBL" id="BBF82023.1"/>
    </source>
</evidence>
<dbReference type="Proteomes" id="UP000278756">
    <property type="component" value="Chromosome 2"/>
</dbReference>
<evidence type="ECO:0000256" key="4">
    <source>
        <dbReference type="ARBA" id="ARBA00023136"/>
    </source>
</evidence>
<dbReference type="InterPro" id="IPR001129">
    <property type="entry name" value="Membr-assoc_MAPEG"/>
</dbReference>
<name>A0A3G9G9Q7_9CAUL</name>
<dbReference type="RefSeq" id="WP_126423650.1">
    <property type="nucleotide sequence ID" value="NZ_AP018828.1"/>
</dbReference>
<feature type="transmembrane region" description="Helical" evidence="5">
    <location>
        <begin position="57"/>
        <end position="76"/>
    </location>
</feature>
<comment type="subcellular location">
    <subcellularLocation>
        <location evidence="1">Membrane</location>
    </subcellularLocation>
</comment>
<evidence type="ECO:0000256" key="5">
    <source>
        <dbReference type="SAM" id="Phobius"/>
    </source>
</evidence>
<keyword evidence="2 5" id="KW-0812">Transmembrane</keyword>
<proteinExistence type="predicted"/>
<evidence type="ECO:0000256" key="1">
    <source>
        <dbReference type="ARBA" id="ARBA00004370"/>
    </source>
</evidence>
<dbReference type="GO" id="GO:0016020">
    <property type="term" value="C:membrane"/>
    <property type="evidence" value="ECO:0007669"/>
    <property type="project" value="UniProtKB-SubCell"/>
</dbReference>
<protein>
    <submittedName>
        <fullName evidence="6">Inner membrane protein</fullName>
    </submittedName>
</protein>
<feature type="transmembrane region" description="Helical" evidence="5">
    <location>
        <begin position="111"/>
        <end position="128"/>
    </location>
</feature>
<keyword evidence="3 5" id="KW-1133">Transmembrane helix</keyword>
<accession>A0A3G9G9Q7</accession>
<reference evidence="7" key="1">
    <citation type="journal article" date="2017" name="Biotechnol. Biofuels">
        <title>Evaluation of environmental bacterial communities as a factor affecting the growth of duckweed Lemna minor.</title>
        <authorList>
            <person name="Ishizawa H."/>
            <person name="Kuroda M."/>
            <person name="Morikawa M."/>
            <person name="Ike M."/>
        </authorList>
    </citation>
    <scope>NUCLEOTIDE SEQUENCE [LARGE SCALE GENOMIC DNA]</scope>
    <source>
        <strain evidence="7">M6</strain>
    </source>
</reference>
<evidence type="ECO:0000256" key="2">
    <source>
        <dbReference type="ARBA" id="ARBA00022692"/>
    </source>
</evidence>
<gene>
    <name evidence="6" type="ORF">EM6_2643</name>
</gene>
<evidence type="ECO:0000313" key="7">
    <source>
        <dbReference type="Proteomes" id="UP000278756"/>
    </source>
</evidence>
<keyword evidence="4 5" id="KW-0472">Membrane</keyword>
<dbReference type="EMBL" id="AP018828">
    <property type="protein sequence ID" value="BBF82023.1"/>
    <property type="molecule type" value="Genomic_DNA"/>
</dbReference>
<dbReference type="InterPro" id="IPR023352">
    <property type="entry name" value="MAPEG-like_dom_sf"/>
</dbReference>
<evidence type="ECO:0000256" key="3">
    <source>
        <dbReference type="ARBA" id="ARBA00022989"/>
    </source>
</evidence>